<reference evidence="3 4" key="1">
    <citation type="submission" date="2019-08" db="EMBL/GenBank/DDBJ databases">
        <title>Paraburkholderia simonii sp. nov. and P. youngii sp. nov. Brazilian and Mexican Mimosa-associated rhizobia.</title>
        <authorList>
            <person name="Mavima L."/>
            <person name="Beukes C.W."/>
            <person name="Palmer M."/>
            <person name="De Meyer S.E."/>
            <person name="James E.K."/>
            <person name="Maluk M."/>
            <person name="Avontuur J.R."/>
            <person name="Chan W.Y."/>
            <person name="Venter S.N."/>
            <person name="Steenkamp E.T."/>
        </authorList>
    </citation>
    <scope>NUCLEOTIDE SEQUENCE [LARGE SCALE GENOMIC DNA]</scope>
    <source>
        <strain evidence="3 4">JPY454</strain>
    </source>
</reference>
<feature type="transmembrane region" description="Helical" evidence="1">
    <location>
        <begin position="169"/>
        <end position="187"/>
    </location>
</feature>
<feature type="domain" description="Insertion element IS402-like" evidence="2">
    <location>
        <begin position="2"/>
        <end position="59"/>
    </location>
</feature>
<sequence>MSGEDWYFATAYLTLMNKDTPRRCNELREMFDALRWIMRAAIPWRLLPNDFPPCGSNVHMAVDIFEQLLASHVMPANEQEHALVGELARQIQHAKGQTVKVAFADQGYTCEEPAEAALDEEIESQIIKRTEAKNGFVPLPCRWAVDHGFGWLNHFHRLAGDQGQFPETLVGLSVVLPVFMPIHFVFLNKSAF</sequence>
<evidence type="ECO:0000259" key="2">
    <source>
        <dbReference type="Pfam" id="PF13340"/>
    </source>
</evidence>
<dbReference type="Proteomes" id="UP000821598">
    <property type="component" value="Unassembled WGS sequence"/>
</dbReference>
<protein>
    <submittedName>
        <fullName evidence="3">Transposase</fullName>
    </submittedName>
</protein>
<dbReference type="RefSeq" id="WP_176369925.1">
    <property type="nucleotide sequence ID" value="NZ_VOMC01000099.1"/>
</dbReference>
<gene>
    <name evidence="3" type="ORF">FSB64_39330</name>
</gene>
<keyword evidence="1" id="KW-0812">Transmembrane</keyword>
<comment type="caution">
    <text evidence="3">The sequence shown here is derived from an EMBL/GenBank/DDBJ whole genome shotgun (WGS) entry which is preliminary data.</text>
</comment>
<keyword evidence="1" id="KW-1133">Transmembrane helix</keyword>
<proteinExistence type="predicted"/>
<evidence type="ECO:0000256" key="1">
    <source>
        <dbReference type="SAM" id="Phobius"/>
    </source>
</evidence>
<evidence type="ECO:0000313" key="4">
    <source>
        <dbReference type="Proteomes" id="UP000821598"/>
    </source>
</evidence>
<accession>A0ABX2P0D4</accession>
<keyword evidence="4" id="KW-1185">Reference proteome</keyword>
<evidence type="ECO:0000313" key="3">
    <source>
        <dbReference type="EMBL" id="NVI09570.1"/>
    </source>
</evidence>
<dbReference type="EMBL" id="VOMC01000099">
    <property type="protein sequence ID" value="NVI09570.1"/>
    <property type="molecule type" value="Genomic_DNA"/>
</dbReference>
<dbReference type="InterPro" id="IPR025161">
    <property type="entry name" value="IS402-like_dom"/>
</dbReference>
<dbReference type="PANTHER" id="PTHR30007">
    <property type="entry name" value="PHP DOMAIN PROTEIN"/>
    <property type="match status" value="1"/>
</dbReference>
<keyword evidence="1" id="KW-0472">Membrane</keyword>
<organism evidence="3 4">
    <name type="scientific">Paraburkholderia youngii</name>
    <dbReference type="NCBI Taxonomy" id="2782701"/>
    <lineage>
        <taxon>Bacteria</taxon>
        <taxon>Pseudomonadati</taxon>
        <taxon>Pseudomonadota</taxon>
        <taxon>Betaproteobacteria</taxon>
        <taxon>Burkholderiales</taxon>
        <taxon>Burkholderiaceae</taxon>
        <taxon>Paraburkholderia</taxon>
    </lineage>
</organism>
<dbReference type="Pfam" id="PF13340">
    <property type="entry name" value="DUF4096"/>
    <property type="match status" value="1"/>
</dbReference>
<dbReference type="PANTHER" id="PTHR30007:SF0">
    <property type="entry name" value="TRANSPOSASE"/>
    <property type="match status" value="1"/>
</dbReference>
<name>A0ABX2P0D4_9BURK</name>